<keyword evidence="3" id="KW-1185">Reference proteome</keyword>
<accession>A0A9E7C1I0</accession>
<dbReference type="NCBIfam" id="TIGR03725">
    <property type="entry name" value="T6A_YeaZ"/>
    <property type="match status" value="1"/>
</dbReference>
<dbReference type="AlphaFoldDB" id="A0A9E7C1I0"/>
<organism evidence="2 3">
    <name type="scientific">Capillimicrobium parvum</name>
    <dbReference type="NCBI Taxonomy" id="2884022"/>
    <lineage>
        <taxon>Bacteria</taxon>
        <taxon>Bacillati</taxon>
        <taxon>Actinomycetota</taxon>
        <taxon>Thermoleophilia</taxon>
        <taxon>Solirubrobacterales</taxon>
        <taxon>Capillimicrobiaceae</taxon>
        <taxon>Capillimicrobium</taxon>
    </lineage>
</organism>
<gene>
    <name evidence="2" type="ORF">DSM104329_03827</name>
</gene>
<proteinExistence type="predicted"/>
<dbReference type="KEGG" id="sbae:DSM104329_03827"/>
<dbReference type="InterPro" id="IPR043129">
    <property type="entry name" value="ATPase_NBD"/>
</dbReference>
<protein>
    <recommendedName>
        <fullName evidence="1">Gcp-like domain-containing protein</fullName>
    </recommendedName>
</protein>
<dbReference type="EMBL" id="CP087164">
    <property type="protein sequence ID" value="UGS37411.1"/>
    <property type="molecule type" value="Genomic_DNA"/>
</dbReference>
<dbReference type="Gene3D" id="3.30.420.40">
    <property type="match status" value="2"/>
</dbReference>
<dbReference type="Pfam" id="PF00814">
    <property type="entry name" value="TsaD"/>
    <property type="match status" value="1"/>
</dbReference>
<dbReference type="GO" id="GO:0005829">
    <property type="term" value="C:cytosol"/>
    <property type="evidence" value="ECO:0007669"/>
    <property type="project" value="TreeGrafter"/>
</dbReference>
<name>A0A9E7C1I0_9ACTN</name>
<dbReference type="Proteomes" id="UP001162834">
    <property type="component" value="Chromosome"/>
</dbReference>
<evidence type="ECO:0000259" key="1">
    <source>
        <dbReference type="Pfam" id="PF00814"/>
    </source>
</evidence>
<sequence>MAEPVVLAFDTATPATVVGLAGGALADPLELRDDPGPEQRPRHAQQLLPLARAALAHAGLGFGDVGRIAVGLGPGSFTGLRIGLATARALSLGSGAELAGVSTLEALALPAAREQPAGATVAAVLDARRGEVFLAAWRDGVRVVAAQALAPERAADVAAAGWTAVGDGAVRYRSVLEAAGVAIPGDGSPLHRLGAPALLALGARAAAVLRTDALPDYLRLPDAEVSLRARTSS</sequence>
<evidence type="ECO:0000313" key="3">
    <source>
        <dbReference type="Proteomes" id="UP001162834"/>
    </source>
</evidence>
<dbReference type="PANTHER" id="PTHR11735">
    <property type="entry name" value="TRNA N6-ADENOSINE THREONYLCARBAMOYLTRANSFERASE"/>
    <property type="match status" value="1"/>
</dbReference>
<reference evidence="2" key="1">
    <citation type="journal article" date="2022" name="Int. J. Syst. Evol. Microbiol.">
        <title>Pseudomonas aegrilactucae sp. nov. and Pseudomonas morbosilactucae sp. nov., pathogens causing bacterial rot of lettuce in Japan.</title>
        <authorList>
            <person name="Sawada H."/>
            <person name="Fujikawa T."/>
            <person name="Satou M."/>
        </authorList>
    </citation>
    <scope>NUCLEOTIDE SEQUENCE</scope>
    <source>
        <strain evidence="2">0166_1</strain>
    </source>
</reference>
<dbReference type="InterPro" id="IPR000905">
    <property type="entry name" value="Gcp-like_dom"/>
</dbReference>
<dbReference type="PANTHER" id="PTHR11735:SF11">
    <property type="entry name" value="TRNA THREONYLCARBAMOYLADENOSINE BIOSYNTHESIS PROTEIN TSAB"/>
    <property type="match status" value="1"/>
</dbReference>
<dbReference type="GO" id="GO:0002949">
    <property type="term" value="P:tRNA threonylcarbamoyladenosine modification"/>
    <property type="evidence" value="ECO:0007669"/>
    <property type="project" value="InterPro"/>
</dbReference>
<dbReference type="SUPFAM" id="SSF53067">
    <property type="entry name" value="Actin-like ATPase domain"/>
    <property type="match status" value="2"/>
</dbReference>
<dbReference type="InterPro" id="IPR022496">
    <property type="entry name" value="T6A_TsaB"/>
</dbReference>
<dbReference type="RefSeq" id="WP_259311465.1">
    <property type="nucleotide sequence ID" value="NZ_CP087164.1"/>
</dbReference>
<feature type="domain" description="Gcp-like" evidence="1">
    <location>
        <begin position="42"/>
        <end position="146"/>
    </location>
</feature>
<evidence type="ECO:0000313" key="2">
    <source>
        <dbReference type="EMBL" id="UGS37411.1"/>
    </source>
</evidence>